<dbReference type="PANTHER" id="PTHR11552:SF201">
    <property type="entry name" value="GLUCOSE-METHANOL-CHOLINE OXIDOREDUCTASE N-TERMINAL DOMAIN-CONTAINING PROTEIN"/>
    <property type="match status" value="1"/>
</dbReference>
<evidence type="ECO:0000256" key="16">
    <source>
        <dbReference type="ARBA" id="ARBA00034050"/>
    </source>
</evidence>
<evidence type="ECO:0000256" key="19">
    <source>
        <dbReference type="PIRSR" id="PIRSR000137-2"/>
    </source>
</evidence>
<comment type="function">
    <text evidence="12">Catalyzes the single-oxidation or sequential double oxidation reaction of carbohydrates primarily at carbon-2 and/or carbon-3 with the concomitant reduction of the flavin. The enzyme exhibits a broad sugar substrate specificity, oxidizing different aldopyranoses to the corresponding C-1, C-2, C-3 or C-1,2, C-2,3 and C-3,4 (di)dehydro sugars with substrate-specific regioselectivity. Accepts only a narrow range of electron acceptors such as substituted benzoquinones and complexed metal ions and reacts extremely slowly with O(2) as acceptor. May play a role in the natural recycling of plant matter by oxidizing all major monosaccharides in lignocellulose and by reducing quinone compounds or reactive radical species generated during lignin depolymerization.</text>
</comment>
<comment type="catalytic activity">
    <reaction evidence="17">
        <text>a pyranoside + acceptor = a pyranosid-3,4-diulose + reduced acceptor.</text>
        <dbReference type="EC" id="1.1.99.29"/>
    </reaction>
</comment>
<evidence type="ECO:0000256" key="6">
    <source>
        <dbReference type="ARBA" id="ARBA00022525"/>
    </source>
</evidence>
<evidence type="ECO:0000256" key="10">
    <source>
        <dbReference type="ARBA" id="ARBA00023002"/>
    </source>
</evidence>
<sequence>MPIVRIADVAQKPIDYVVIGGGTTGLVAAVRLSEDPLVTVLVLEAGEANLGDPLIDIPLQLGDTFGNPQYDWAFMTAKQKNINDREIFWARGKGLGERNCMSSLAPLNYKGGSSSTNFYAWIKPPAADVNALEKLGNPGWNWSEYEKYSKKSETFHPPKKDQTDLYPHTFDLSFRGSSGPVQVTIPDQIHTVDRLFQETMVNSGLKAINDPYGGDINGTWIASSNLDPRTWTRSSSASAYLVPNIDRPNLKVLTGALVSRIIFDLATTGKERTATAVEFIHGHENYEVNVEKEVILSAGAVNSPQILELSGIGQPEVLTRVGIDVEIDLPGVGENVQEHTAILTIYELDPRTPHETWDRLLDPAFAAKTKALYTAGQGMQRGGLTSFSYFPLSLTNPDKALDLINKLEEEVDAKQKGMTPGLEEQLRLQISALRDDTIPDCEIAIIPGFFLRTTSLIQPEIGKSYVTPMAIQSHPISRGSIHVESKDPATHPKIDPKYFESNTDLEILVQHIKFLRTMRDVEPWKSGILREVLPGPGCDSDDDIRDFIKNNFGSCFHTIGSCSMLPRSKGGVVDPKLKVYDTTNLRVADISVIPLHFAAHSQATAYVIGEKVADLIKADLKK</sequence>
<keyword evidence="10" id="KW-0560">Oxidoreductase</keyword>
<keyword evidence="8" id="KW-0732">Signal</keyword>
<dbReference type="SUPFAM" id="SSF51905">
    <property type="entry name" value="FAD/NAD(P)-binding domain"/>
    <property type="match status" value="1"/>
</dbReference>
<dbReference type="PANTHER" id="PTHR11552">
    <property type="entry name" value="GLUCOSE-METHANOL-CHOLINE GMC OXIDOREDUCTASE"/>
    <property type="match status" value="1"/>
</dbReference>
<comment type="subcellular location">
    <subcellularLocation>
        <location evidence="2">Secreted</location>
    </subcellularLocation>
</comment>
<dbReference type="Gene3D" id="3.30.560.10">
    <property type="entry name" value="Glucose Oxidase, domain 3"/>
    <property type="match status" value="1"/>
</dbReference>
<dbReference type="HOGENOM" id="CLU_002865_6_0_1"/>
<dbReference type="Gene3D" id="3.50.50.60">
    <property type="entry name" value="FAD/NAD(P)-binding domain"/>
    <property type="match status" value="1"/>
</dbReference>
<keyword evidence="6" id="KW-0964">Secreted</keyword>
<dbReference type="Pfam" id="PF00732">
    <property type="entry name" value="GMC_oxred_N"/>
    <property type="match status" value="1"/>
</dbReference>
<dbReference type="Pfam" id="PF05199">
    <property type="entry name" value="GMC_oxred_C"/>
    <property type="match status" value="1"/>
</dbReference>
<dbReference type="GO" id="GO:0050660">
    <property type="term" value="F:flavin adenine dinucleotide binding"/>
    <property type="evidence" value="ECO:0007669"/>
    <property type="project" value="InterPro"/>
</dbReference>
<comment type="catalytic activity">
    <reaction evidence="15">
        <text>pyranose + acceptor = pyranos-3-ulose + reduced acceptor.</text>
        <dbReference type="EC" id="1.1.99.29"/>
    </reaction>
</comment>
<evidence type="ECO:0000256" key="11">
    <source>
        <dbReference type="ARBA" id="ARBA00023180"/>
    </source>
</evidence>
<dbReference type="Proteomes" id="UP000027222">
    <property type="component" value="Unassembled WGS sequence"/>
</dbReference>
<evidence type="ECO:0000259" key="20">
    <source>
        <dbReference type="PROSITE" id="PS00624"/>
    </source>
</evidence>
<evidence type="ECO:0000256" key="1">
    <source>
        <dbReference type="ARBA" id="ARBA00001974"/>
    </source>
</evidence>
<evidence type="ECO:0000256" key="17">
    <source>
        <dbReference type="ARBA" id="ARBA00034059"/>
    </source>
</evidence>
<evidence type="ECO:0000256" key="9">
    <source>
        <dbReference type="ARBA" id="ARBA00022827"/>
    </source>
</evidence>
<evidence type="ECO:0000256" key="14">
    <source>
        <dbReference type="ARBA" id="ARBA00034010"/>
    </source>
</evidence>
<dbReference type="SUPFAM" id="SSF54373">
    <property type="entry name" value="FAD-linked reductases, C-terminal domain"/>
    <property type="match status" value="1"/>
</dbReference>
<name>A0A067T4V7_GALM3</name>
<feature type="binding site" evidence="19">
    <location>
        <position position="258"/>
    </location>
    <ligand>
        <name>FAD</name>
        <dbReference type="ChEBI" id="CHEBI:57692"/>
    </ligand>
</feature>
<proteinExistence type="inferred from homology"/>
<comment type="catalytic activity">
    <reaction evidence="14">
        <text>pyranose + acceptor = pyranos-2,3-diulose + reduced acceptor.</text>
        <dbReference type="EC" id="1.1.99.29"/>
    </reaction>
</comment>
<evidence type="ECO:0000256" key="7">
    <source>
        <dbReference type="ARBA" id="ARBA00022630"/>
    </source>
</evidence>
<reference evidence="22" key="1">
    <citation type="journal article" date="2014" name="Proc. Natl. Acad. Sci. U.S.A.">
        <title>Extensive sampling of basidiomycete genomes demonstrates inadequacy of the white-rot/brown-rot paradigm for wood decay fungi.</title>
        <authorList>
            <person name="Riley R."/>
            <person name="Salamov A.A."/>
            <person name="Brown D.W."/>
            <person name="Nagy L.G."/>
            <person name="Floudas D."/>
            <person name="Held B.W."/>
            <person name="Levasseur A."/>
            <person name="Lombard V."/>
            <person name="Morin E."/>
            <person name="Otillar R."/>
            <person name="Lindquist E.A."/>
            <person name="Sun H."/>
            <person name="LaButti K.M."/>
            <person name="Schmutz J."/>
            <person name="Jabbour D."/>
            <person name="Luo H."/>
            <person name="Baker S.E."/>
            <person name="Pisabarro A.G."/>
            <person name="Walton J.D."/>
            <person name="Blanchette R.A."/>
            <person name="Henrissat B."/>
            <person name="Martin F."/>
            <person name="Cullen D."/>
            <person name="Hibbett D.S."/>
            <person name="Grigoriev I.V."/>
        </authorList>
    </citation>
    <scope>NUCLEOTIDE SEQUENCE [LARGE SCALE GENOMIC DNA]</scope>
    <source>
        <strain evidence="22">CBS 339.88</strain>
    </source>
</reference>
<keyword evidence="7" id="KW-0285">Flavoprotein</keyword>
<dbReference type="EC" id="1.1.99.29" evidence="5"/>
<evidence type="ECO:0000313" key="21">
    <source>
        <dbReference type="EMBL" id="KDR78171.1"/>
    </source>
</evidence>
<comment type="subunit">
    <text evidence="4">Monomer.</text>
</comment>
<dbReference type="InterPro" id="IPR007867">
    <property type="entry name" value="GMC_OxRtase_C"/>
</dbReference>
<evidence type="ECO:0000256" key="3">
    <source>
        <dbReference type="ARBA" id="ARBA00010790"/>
    </source>
</evidence>
<dbReference type="InterPro" id="IPR036188">
    <property type="entry name" value="FAD/NAD-bd_sf"/>
</dbReference>
<feature type="active site" description="Proton donor" evidence="18">
    <location>
        <position position="557"/>
    </location>
</feature>
<feature type="active site" description="Proton acceptor" evidence="18">
    <location>
        <position position="600"/>
    </location>
</feature>
<dbReference type="GO" id="GO:0033718">
    <property type="term" value="F:pyranose dehydrogenase (acceptor) activity"/>
    <property type="evidence" value="ECO:0007669"/>
    <property type="project" value="UniProtKB-EC"/>
</dbReference>
<evidence type="ECO:0000256" key="15">
    <source>
        <dbReference type="ARBA" id="ARBA00034029"/>
    </source>
</evidence>
<gene>
    <name evidence="21" type="ORF">GALMADRAFT_155158</name>
</gene>
<comment type="similarity">
    <text evidence="3">Belongs to the GMC oxidoreductase family.</text>
</comment>
<keyword evidence="22" id="KW-1185">Reference proteome</keyword>
<evidence type="ECO:0000256" key="18">
    <source>
        <dbReference type="PIRSR" id="PIRSR000137-1"/>
    </source>
</evidence>
<evidence type="ECO:0000256" key="13">
    <source>
        <dbReference type="ARBA" id="ARBA00033986"/>
    </source>
</evidence>
<accession>A0A067T4V7</accession>
<protein>
    <recommendedName>
        <fullName evidence="5">pyranose dehydrogenase (acceptor)</fullName>
        <ecNumber evidence="5">1.1.99.29</ecNumber>
    </recommendedName>
</protein>
<dbReference type="AlphaFoldDB" id="A0A067T4V7"/>
<comment type="cofactor">
    <cofactor evidence="1 19">
        <name>FAD</name>
        <dbReference type="ChEBI" id="CHEBI:57692"/>
    </cofactor>
</comment>
<dbReference type="PIRSF" id="PIRSF000137">
    <property type="entry name" value="Alcohol_oxidase"/>
    <property type="match status" value="1"/>
</dbReference>
<organism evidence="21 22">
    <name type="scientific">Galerina marginata (strain CBS 339.88)</name>
    <dbReference type="NCBI Taxonomy" id="685588"/>
    <lineage>
        <taxon>Eukaryota</taxon>
        <taxon>Fungi</taxon>
        <taxon>Dikarya</taxon>
        <taxon>Basidiomycota</taxon>
        <taxon>Agaricomycotina</taxon>
        <taxon>Agaricomycetes</taxon>
        <taxon>Agaricomycetidae</taxon>
        <taxon>Agaricales</taxon>
        <taxon>Agaricineae</taxon>
        <taxon>Strophariaceae</taxon>
        <taxon>Galerina</taxon>
    </lineage>
</organism>
<dbReference type="EMBL" id="KL142375">
    <property type="protein sequence ID" value="KDR78171.1"/>
    <property type="molecule type" value="Genomic_DNA"/>
</dbReference>
<evidence type="ECO:0000256" key="2">
    <source>
        <dbReference type="ARBA" id="ARBA00004613"/>
    </source>
</evidence>
<dbReference type="PROSITE" id="PS00624">
    <property type="entry name" value="GMC_OXRED_2"/>
    <property type="match status" value="1"/>
</dbReference>
<keyword evidence="11" id="KW-0325">Glycoprotein</keyword>
<evidence type="ECO:0000313" key="22">
    <source>
        <dbReference type="Proteomes" id="UP000027222"/>
    </source>
</evidence>
<keyword evidence="9 19" id="KW-0274">FAD</keyword>
<feature type="domain" description="Glucose-methanol-choline oxidoreductase N-terminal" evidence="20">
    <location>
        <begin position="299"/>
        <end position="313"/>
    </location>
</feature>
<dbReference type="InterPro" id="IPR012132">
    <property type="entry name" value="GMC_OxRdtase"/>
</dbReference>
<dbReference type="InterPro" id="IPR000172">
    <property type="entry name" value="GMC_OxRdtase_N"/>
</dbReference>
<evidence type="ECO:0000256" key="5">
    <source>
        <dbReference type="ARBA" id="ARBA00013177"/>
    </source>
</evidence>
<comment type="catalytic activity">
    <reaction evidence="13">
        <text>pyranose + acceptor = pyranos-2-ulose + reduced acceptor.</text>
        <dbReference type="EC" id="1.1.99.29"/>
    </reaction>
</comment>
<feature type="binding site" evidence="19">
    <location>
        <begin position="23"/>
        <end position="24"/>
    </location>
    <ligand>
        <name>FAD</name>
        <dbReference type="ChEBI" id="CHEBI:57692"/>
    </ligand>
</feature>
<evidence type="ECO:0000256" key="12">
    <source>
        <dbReference type="ARBA" id="ARBA00024699"/>
    </source>
</evidence>
<evidence type="ECO:0000256" key="4">
    <source>
        <dbReference type="ARBA" id="ARBA00011245"/>
    </source>
</evidence>
<dbReference type="GO" id="GO:0005576">
    <property type="term" value="C:extracellular region"/>
    <property type="evidence" value="ECO:0007669"/>
    <property type="project" value="UniProtKB-SubCell"/>
</dbReference>
<dbReference type="OrthoDB" id="269227at2759"/>
<comment type="catalytic activity">
    <reaction evidence="16">
        <text>a pyranoside + acceptor = a pyranosid-3-ulose + reduced acceptor.</text>
        <dbReference type="EC" id="1.1.99.29"/>
    </reaction>
</comment>
<evidence type="ECO:0000256" key="8">
    <source>
        <dbReference type="ARBA" id="ARBA00022729"/>
    </source>
</evidence>
<dbReference type="STRING" id="685588.A0A067T4V7"/>